<dbReference type="GO" id="GO:0005886">
    <property type="term" value="C:plasma membrane"/>
    <property type="evidence" value="ECO:0007669"/>
    <property type="project" value="UniProtKB-SubCell"/>
</dbReference>
<dbReference type="GO" id="GO:0004016">
    <property type="term" value="F:adenylate cyclase activity"/>
    <property type="evidence" value="ECO:0007669"/>
    <property type="project" value="UniProtKB-ARBA"/>
</dbReference>
<gene>
    <name evidence="9" type="ORF">GbCGDNIH9_1422</name>
</gene>
<comment type="subcellular location">
    <subcellularLocation>
        <location evidence="1">Cell membrane</location>
        <topology evidence="1">Multi-pass membrane protein</topology>
    </subcellularLocation>
</comment>
<protein>
    <submittedName>
        <fullName evidence="9">Two-component sensor and regulator</fullName>
    </submittedName>
</protein>
<dbReference type="InterPro" id="IPR029016">
    <property type="entry name" value="GAF-like_dom_sf"/>
</dbReference>
<dbReference type="EMBL" id="CP018191">
    <property type="protein sequence ID" value="APH54722.1"/>
    <property type="molecule type" value="Genomic_DNA"/>
</dbReference>
<dbReference type="Pfam" id="PF02743">
    <property type="entry name" value="dCache_1"/>
    <property type="match status" value="1"/>
</dbReference>
<dbReference type="InterPro" id="IPR029787">
    <property type="entry name" value="Nucleotide_cyclase"/>
</dbReference>
<feature type="coiled-coil region" evidence="6">
    <location>
        <begin position="407"/>
        <end position="434"/>
    </location>
</feature>
<dbReference type="SUPFAM" id="SSF55073">
    <property type="entry name" value="Nucleotide cyclase"/>
    <property type="match status" value="1"/>
</dbReference>
<evidence type="ECO:0000256" key="7">
    <source>
        <dbReference type="SAM" id="Phobius"/>
    </source>
</evidence>
<evidence type="ECO:0000313" key="9">
    <source>
        <dbReference type="EMBL" id="APH54722.1"/>
    </source>
</evidence>
<keyword evidence="5 7" id="KW-0472">Membrane</keyword>
<evidence type="ECO:0000256" key="2">
    <source>
        <dbReference type="ARBA" id="ARBA00022475"/>
    </source>
</evidence>
<dbReference type="GO" id="GO:0009190">
    <property type="term" value="P:cyclic nucleotide biosynthetic process"/>
    <property type="evidence" value="ECO:0007669"/>
    <property type="project" value="InterPro"/>
</dbReference>
<dbReference type="Gene3D" id="3.30.450.40">
    <property type="match status" value="1"/>
</dbReference>
<dbReference type="Gene3D" id="3.30.70.1230">
    <property type="entry name" value="Nucleotide cyclase"/>
    <property type="match status" value="1"/>
</dbReference>
<evidence type="ECO:0000256" key="5">
    <source>
        <dbReference type="ARBA" id="ARBA00023136"/>
    </source>
</evidence>
<organism evidence="9 10">
    <name type="scientific">Granulibacter bethesdensis</name>
    <dbReference type="NCBI Taxonomy" id="364410"/>
    <lineage>
        <taxon>Bacteria</taxon>
        <taxon>Pseudomonadati</taxon>
        <taxon>Pseudomonadota</taxon>
        <taxon>Alphaproteobacteria</taxon>
        <taxon>Acetobacterales</taxon>
        <taxon>Acetobacteraceae</taxon>
        <taxon>Granulibacter</taxon>
    </lineage>
</organism>
<dbReference type="AlphaFoldDB" id="A0AAC9P8N4"/>
<keyword evidence="2" id="KW-1003">Cell membrane</keyword>
<sequence>MPEPAENRRVYTAPVMRPNGASQEIAFLQPAEQPAEVIDPTGQQQERTRRKLRRVLLPTIGITLVLGSMFAIGYHSYVLVRNNTLKLSSELLNATQNYIAQEVTTYLSPAQLGSRLVQDLLQHGALDNDGKLFNFYAGGMLRQVPQIQAFYLANSDGDFALVQRDGNGGTEIVLVSTGPDGVRLRSIIRNNANGELVSRETPSPDPYDPRTSNYYQQPIRTKQPYWSPPYIFKPTGRPVITTSTAYHNTDTRDHVIAVNISLDQLSSFLGSLKIGEHGYAVIAQKNGQIVASRDVLGQAALDPVKAHIAADPKTGQDTPLSRAFNIFHVSGYGPGSFTLTHGQQRSEDYVFIAARLPAGAPDWVLLIVLPTKDFAAFGTQDSRSMLLYSGMTVALAMVLAVLLIRQGRRVERVMDVLTDQNQRAEDERRSLQQLMSHPDIFDGSEEAPILTEHLASVSQAQRASIWHIGRNKRTLHCEDVYDRRRDSHMGGFSLGMTEAGPLLEAIESGEAFTIQDAAADPRTERLYRLHMRNNQTRSLSVQPIPDQEGFVGAIMLEDAGRLVESRHIVSILSGIAGIRLRSQTDAAIMPDLSVPQPIATQSAPPQPVATESCLLSPHDASHDPSYNPSGQDLLQNGVFPSIVAMVITFDVQPAAISNQADQAAIIRLVGDMASDFQEIARTHNIFSLKLAGHRLFAVSGCSSTPDPQAALQMGDAALAIRDACITRLAGEEIDPDFHIGIDVGPAMGAWLGKDPAVFNIWGPALQGAEAMTQGNSLPGSIQVTEAAYKLLRSHFLFRNRGAFYTPQTGISRAYSMAGRQ</sequence>
<evidence type="ECO:0000256" key="6">
    <source>
        <dbReference type="SAM" id="Coils"/>
    </source>
</evidence>
<dbReference type="GO" id="GO:0035556">
    <property type="term" value="P:intracellular signal transduction"/>
    <property type="evidence" value="ECO:0007669"/>
    <property type="project" value="InterPro"/>
</dbReference>
<evidence type="ECO:0000313" key="10">
    <source>
        <dbReference type="Proteomes" id="UP000182373"/>
    </source>
</evidence>
<evidence type="ECO:0000256" key="1">
    <source>
        <dbReference type="ARBA" id="ARBA00004651"/>
    </source>
</evidence>
<dbReference type="CDD" id="cd07302">
    <property type="entry name" value="CHD"/>
    <property type="match status" value="1"/>
</dbReference>
<accession>A0AAC9P8N4</accession>
<dbReference type="CDD" id="cd12913">
    <property type="entry name" value="PDC1_MCP_like"/>
    <property type="match status" value="1"/>
</dbReference>
<feature type="domain" description="Guanylate cyclase" evidence="8">
    <location>
        <begin position="636"/>
        <end position="772"/>
    </location>
</feature>
<keyword evidence="3 7" id="KW-0812">Transmembrane</keyword>
<dbReference type="Gene3D" id="3.30.450.20">
    <property type="entry name" value="PAS domain"/>
    <property type="match status" value="2"/>
</dbReference>
<evidence type="ECO:0000259" key="8">
    <source>
        <dbReference type="PROSITE" id="PS50125"/>
    </source>
</evidence>
<dbReference type="InterPro" id="IPR001054">
    <property type="entry name" value="A/G_cyclase"/>
</dbReference>
<dbReference type="InterPro" id="IPR003018">
    <property type="entry name" value="GAF"/>
</dbReference>
<name>A0AAC9P8N4_9PROT</name>
<dbReference type="SUPFAM" id="SSF55781">
    <property type="entry name" value="GAF domain-like"/>
    <property type="match status" value="1"/>
</dbReference>
<dbReference type="Proteomes" id="UP000182373">
    <property type="component" value="Chromosome"/>
</dbReference>
<evidence type="ECO:0000256" key="3">
    <source>
        <dbReference type="ARBA" id="ARBA00022692"/>
    </source>
</evidence>
<keyword evidence="4 7" id="KW-1133">Transmembrane helix</keyword>
<dbReference type="Pfam" id="PF01590">
    <property type="entry name" value="GAF"/>
    <property type="match status" value="1"/>
</dbReference>
<dbReference type="PROSITE" id="PS50125">
    <property type="entry name" value="GUANYLATE_CYCLASE_2"/>
    <property type="match status" value="1"/>
</dbReference>
<keyword evidence="6" id="KW-0175">Coiled coil</keyword>
<dbReference type="Pfam" id="PF00211">
    <property type="entry name" value="Guanylate_cyc"/>
    <property type="match status" value="1"/>
</dbReference>
<dbReference type="InterPro" id="IPR033479">
    <property type="entry name" value="dCache_1"/>
</dbReference>
<reference evidence="10" key="1">
    <citation type="submission" date="2016-11" db="EMBL/GenBank/DDBJ databases">
        <title>Comparative genomic and phenotypic analysis of Granulibacter bethesdensis clinical isolates from patients with chronic granulomatous disease.</title>
        <authorList>
            <person name="Zarember K.A."/>
            <person name="Porcella S.F."/>
            <person name="Chu J."/>
            <person name="Ding L."/>
            <person name="Dahlstrom E."/>
            <person name="Barbian K."/>
            <person name="Martens C."/>
            <person name="Sykora L."/>
            <person name="Kramer S."/>
            <person name="Pettinato A.M."/>
            <person name="Hong H."/>
            <person name="Wald G."/>
            <person name="Berg L.J."/>
            <person name="Rogge L.S."/>
            <person name="Greenberg D.E."/>
            <person name="Falcone E.L."/>
            <person name="Neves J.F."/>
            <person name="Simoes M.J."/>
            <person name="Casal M."/>
            <person name="Rodriguez-Lopez F.C."/>
            <person name="Zelazny A."/>
            <person name="Gallin J.I."/>
            <person name="Holland S.M."/>
        </authorList>
    </citation>
    <scope>NUCLEOTIDE SEQUENCE [LARGE SCALE GENOMIC DNA]</scope>
    <source>
        <strain evidence="10">NIH9.1</strain>
    </source>
</reference>
<feature type="transmembrane region" description="Helical" evidence="7">
    <location>
        <begin position="385"/>
        <end position="404"/>
    </location>
</feature>
<evidence type="ECO:0000256" key="4">
    <source>
        <dbReference type="ARBA" id="ARBA00022989"/>
    </source>
</evidence>
<feature type="transmembrane region" description="Helical" evidence="7">
    <location>
        <begin position="55"/>
        <end position="77"/>
    </location>
</feature>
<proteinExistence type="predicted"/>